<feature type="domain" description="TF-B3" evidence="6">
    <location>
        <begin position="15"/>
        <end position="108"/>
    </location>
</feature>
<evidence type="ECO:0000256" key="2">
    <source>
        <dbReference type="ARBA" id="ARBA00023015"/>
    </source>
</evidence>
<evidence type="ECO:0000256" key="3">
    <source>
        <dbReference type="ARBA" id="ARBA00023125"/>
    </source>
</evidence>
<dbReference type="Proteomes" id="UP001372338">
    <property type="component" value="Unassembled WGS sequence"/>
</dbReference>
<organism evidence="7 8">
    <name type="scientific">Crotalaria pallida</name>
    <name type="common">Smooth rattlebox</name>
    <name type="synonym">Crotalaria striata</name>
    <dbReference type="NCBI Taxonomy" id="3830"/>
    <lineage>
        <taxon>Eukaryota</taxon>
        <taxon>Viridiplantae</taxon>
        <taxon>Streptophyta</taxon>
        <taxon>Embryophyta</taxon>
        <taxon>Tracheophyta</taxon>
        <taxon>Spermatophyta</taxon>
        <taxon>Magnoliopsida</taxon>
        <taxon>eudicotyledons</taxon>
        <taxon>Gunneridae</taxon>
        <taxon>Pentapetalae</taxon>
        <taxon>rosids</taxon>
        <taxon>fabids</taxon>
        <taxon>Fabales</taxon>
        <taxon>Fabaceae</taxon>
        <taxon>Papilionoideae</taxon>
        <taxon>50 kb inversion clade</taxon>
        <taxon>genistoids sensu lato</taxon>
        <taxon>core genistoids</taxon>
        <taxon>Crotalarieae</taxon>
        <taxon>Crotalaria</taxon>
    </lineage>
</organism>
<evidence type="ECO:0000256" key="1">
    <source>
        <dbReference type="ARBA" id="ARBA00004123"/>
    </source>
</evidence>
<dbReference type="Gene3D" id="2.40.330.10">
    <property type="entry name" value="DNA-binding pseudobarrel domain"/>
    <property type="match status" value="1"/>
</dbReference>
<sequence>MTTPITKLVPTDIRSFNIHICEHNQEDETEKLPTEFVQCFSQSLPNPIILELPTKRTWKVELDCHDGDVWLKEGWNQFISDLSLQQNHILTFTYTDRSVFIVKAWEYQFCSEIQYPFEPQTTIHASTIRRKLIDHQGQVISIVKLDKKDKVMNMHSSFW</sequence>
<reference evidence="7 8" key="1">
    <citation type="submission" date="2024-01" db="EMBL/GenBank/DDBJ databases">
        <title>The genomes of 5 underutilized Papilionoideae crops provide insights into root nodulation and disease resistanc.</title>
        <authorList>
            <person name="Yuan L."/>
        </authorList>
    </citation>
    <scope>NUCLEOTIDE SEQUENCE [LARGE SCALE GENOMIC DNA]</scope>
    <source>
        <strain evidence="7">ZHUSHIDOU_FW_LH</strain>
        <tissue evidence="7">Leaf</tissue>
    </source>
</reference>
<dbReference type="GO" id="GO:0003677">
    <property type="term" value="F:DNA binding"/>
    <property type="evidence" value="ECO:0007669"/>
    <property type="project" value="UniProtKB-KW"/>
</dbReference>
<comment type="subcellular location">
    <subcellularLocation>
        <location evidence="1">Nucleus</location>
    </subcellularLocation>
</comment>
<proteinExistence type="predicted"/>
<evidence type="ECO:0000259" key="6">
    <source>
        <dbReference type="PROSITE" id="PS50863"/>
    </source>
</evidence>
<dbReference type="PROSITE" id="PS50863">
    <property type="entry name" value="B3"/>
    <property type="match status" value="1"/>
</dbReference>
<dbReference type="EMBL" id="JAYWIO010000005">
    <property type="protein sequence ID" value="KAK7258545.1"/>
    <property type="molecule type" value="Genomic_DNA"/>
</dbReference>
<name>A0AAN9ELE1_CROPI</name>
<dbReference type="CDD" id="cd10017">
    <property type="entry name" value="B3_DNA"/>
    <property type="match status" value="1"/>
</dbReference>
<dbReference type="PANTHER" id="PTHR31920">
    <property type="entry name" value="B3 DOMAIN-CONTAINING"/>
    <property type="match status" value="1"/>
</dbReference>
<evidence type="ECO:0000256" key="5">
    <source>
        <dbReference type="ARBA" id="ARBA00023242"/>
    </source>
</evidence>
<dbReference type="InterPro" id="IPR003340">
    <property type="entry name" value="B3_DNA-bd"/>
</dbReference>
<keyword evidence="5" id="KW-0539">Nucleus</keyword>
<gene>
    <name evidence="7" type="ORF">RIF29_24125</name>
</gene>
<protein>
    <recommendedName>
        <fullName evidence="6">TF-B3 domain-containing protein</fullName>
    </recommendedName>
</protein>
<dbReference type="SUPFAM" id="SSF101936">
    <property type="entry name" value="DNA-binding pseudobarrel domain"/>
    <property type="match status" value="1"/>
</dbReference>
<dbReference type="Pfam" id="PF02362">
    <property type="entry name" value="B3"/>
    <property type="match status" value="1"/>
</dbReference>
<accession>A0AAN9ELE1</accession>
<evidence type="ECO:0000313" key="8">
    <source>
        <dbReference type="Proteomes" id="UP001372338"/>
    </source>
</evidence>
<evidence type="ECO:0000256" key="4">
    <source>
        <dbReference type="ARBA" id="ARBA00023163"/>
    </source>
</evidence>
<keyword evidence="2" id="KW-0805">Transcription regulation</keyword>
<keyword evidence="3" id="KW-0238">DNA-binding</keyword>
<dbReference type="InterPro" id="IPR050655">
    <property type="entry name" value="Plant_B3_domain"/>
</dbReference>
<dbReference type="GO" id="GO:0005634">
    <property type="term" value="C:nucleus"/>
    <property type="evidence" value="ECO:0007669"/>
    <property type="project" value="UniProtKB-SubCell"/>
</dbReference>
<dbReference type="SMART" id="SM01019">
    <property type="entry name" value="B3"/>
    <property type="match status" value="1"/>
</dbReference>
<dbReference type="PANTHER" id="PTHR31920:SF108">
    <property type="entry name" value="B3 DOMAIN-CONTAINING TRANSCRIPTION FACTOR VRN1-LIKE"/>
    <property type="match status" value="1"/>
</dbReference>
<comment type="caution">
    <text evidence="7">The sequence shown here is derived from an EMBL/GenBank/DDBJ whole genome shotgun (WGS) entry which is preliminary data.</text>
</comment>
<evidence type="ECO:0000313" key="7">
    <source>
        <dbReference type="EMBL" id="KAK7258545.1"/>
    </source>
</evidence>
<keyword evidence="4" id="KW-0804">Transcription</keyword>
<dbReference type="InterPro" id="IPR015300">
    <property type="entry name" value="DNA-bd_pseudobarrel_sf"/>
</dbReference>
<keyword evidence="8" id="KW-1185">Reference proteome</keyword>
<dbReference type="AlphaFoldDB" id="A0AAN9ELE1"/>